<feature type="region of interest" description="Disordered" evidence="1">
    <location>
        <begin position="208"/>
        <end position="276"/>
    </location>
</feature>
<feature type="compositionally biased region" description="Basic and acidic residues" evidence="1">
    <location>
        <begin position="208"/>
        <end position="233"/>
    </location>
</feature>
<sequence>MADIQMDAPEDSPARAVSPQALADAIERRTRALPAGPTAAQMALEQERKLLFRRMIEPGITRPNNKEQAMASLKTLLTIAENILNHPGETKYQQFKPTNTIIKKNLVEPKGALEYAIEMGFRPEVELSFSTPETSHLPIQVVNFQPYYTWNPKKLQELKIGCAMIKETVTLETEKEERAKSSREAEKAAKLAAAERVRLAFMDDRRSKLQNDERERQYREGLAARKAAAKDQAAKQAAEQEEEDSDADVGPRMPGAGYSLSGPAPSASSAHHDEDE</sequence>
<dbReference type="AlphaFoldDB" id="A0A0D7BPF2"/>
<dbReference type="SMART" id="SM00580">
    <property type="entry name" value="PUG"/>
    <property type="match status" value="1"/>
</dbReference>
<accession>A0A0D7BPF2</accession>
<gene>
    <name evidence="3" type="ORF">CYLTODRAFT_435250</name>
</gene>
<dbReference type="OrthoDB" id="49605at2759"/>
<reference evidence="3 4" key="1">
    <citation type="journal article" date="2015" name="Fungal Genet. Biol.">
        <title>Evolution of novel wood decay mechanisms in Agaricales revealed by the genome sequences of Fistulina hepatica and Cylindrobasidium torrendii.</title>
        <authorList>
            <person name="Floudas D."/>
            <person name="Held B.W."/>
            <person name="Riley R."/>
            <person name="Nagy L.G."/>
            <person name="Koehler G."/>
            <person name="Ransdell A.S."/>
            <person name="Younus H."/>
            <person name="Chow J."/>
            <person name="Chiniquy J."/>
            <person name="Lipzen A."/>
            <person name="Tritt A."/>
            <person name="Sun H."/>
            <person name="Haridas S."/>
            <person name="LaButti K."/>
            <person name="Ohm R.A."/>
            <person name="Kues U."/>
            <person name="Blanchette R.A."/>
            <person name="Grigoriev I.V."/>
            <person name="Minto R.E."/>
            <person name="Hibbett D.S."/>
        </authorList>
    </citation>
    <scope>NUCLEOTIDE SEQUENCE [LARGE SCALE GENOMIC DNA]</scope>
    <source>
        <strain evidence="3 4">FP15055 ss-10</strain>
    </source>
</reference>
<dbReference type="InterPro" id="IPR018997">
    <property type="entry name" value="PUB_domain"/>
</dbReference>
<proteinExistence type="predicted"/>
<evidence type="ECO:0000313" key="4">
    <source>
        <dbReference type="Proteomes" id="UP000054007"/>
    </source>
</evidence>
<evidence type="ECO:0000259" key="2">
    <source>
        <dbReference type="Pfam" id="PF09409"/>
    </source>
</evidence>
<dbReference type="SUPFAM" id="SSF143503">
    <property type="entry name" value="PUG domain-like"/>
    <property type="match status" value="1"/>
</dbReference>
<feature type="compositionally biased region" description="Low complexity" evidence="1">
    <location>
        <begin position="254"/>
        <end position="269"/>
    </location>
</feature>
<dbReference type="InterPro" id="IPR036339">
    <property type="entry name" value="PUB-like_dom_sf"/>
</dbReference>
<keyword evidence="4" id="KW-1185">Reference proteome</keyword>
<dbReference type="STRING" id="1314674.A0A0D7BPF2"/>
<evidence type="ECO:0000256" key="1">
    <source>
        <dbReference type="SAM" id="MobiDB-lite"/>
    </source>
</evidence>
<dbReference type="EMBL" id="KN880454">
    <property type="protein sequence ID" value="KIY71471.1"/>
    <property type="molecule type" value="Genomic_DNA"/>
</dbReference>
<evidence type="ECO:0000313" key="3">
    <source>
        <dbReference type="EMBL" id="KIY71471.1"/>
    </source>
</evidence>
<dbReference type="Gene3D" id="1.20.58.2190">
    <property type="match status" value="1"/>
</dbReference>
<dbReference type="CDD" id="cd09212">
    <property type="entry name" value="PUB"/>
    <property type="match status" value="1"/>
</dbReference>
<dbReference type="Pfam" id="PF09409">
    <property type="entry name" value="PUB"/>
    <property type="match status" value="1"/>
</dbReference>
<organism evidence="3 4">
    <name type="scientific">Cylindrobasidium torrendii FP15055 ss-10</name>
    <dbReference type="NCBI Taxonomy" id="1314674"/>
    <lineage>
        <taxon>Eukaryota</taxon>
        <taxon>Fungi</taxon>
        <taxon>Dikarya</taxon>
        <taxon>Basidiomycota</taxon>
        <taxon>Agaricomycotina</taxon>
        <taxon>Agaricomycetes</taxon>
        <taxon>Agaricomycetidae</taxon>
        <taxon>Agaricales</taxon>
        <taxon>Marasmiineae</taxon>
        <taxon>Physalacriaceae</taxon>
        <taxon>Cylindrobasidium</taxon>
    </lineage>
</organism>
<dbReference type="Proteomes" id="UP000054007">
    <property type="component" value="Unassembled WGS sequence"/>
</dbReference>
<name>A0A0D7BPF2_9AGAR</name>
<protein>
    <recommendedName>
        <fullName evidence="2">PUB domain-containing protein</fullName>
    </recommendedName>
</protein>
<feature type="domain" description="PUB" evidence="2">
    <location>
        <begin position="66"/>
        <end position="130"/>
    </location>
</feature>